<proteinExistence type="predicted"/>
<keyword evidence="2" id="KW-1185">Reference proteome</keyword>
<dbReference type="Proteomes" id="UP001159427">
    <property type="component" value="Unassembled WGS sequence"/>
</dbReference>
<sequence length="620" mass="69873">MMSVGEEDVQRWFDVVLQWGSADTSEKCRDTFECLDELHVFLKQLENALGGLIGNPKLILQKFPSLGKFLGQLFENSVILLSDDVFHSVIRCSLALANCSNSQGTIFSRKAKSWALTQLRRASTPTLKHSNLVEVGEYWGYSAEESTEMMVDKLVSSLCHDLKVMESFKWNDKERECYPLKQVSGSCLRELCEFCLPLLTLIQAKPLVEKILCCQKSLDLISRYYIFVFVLGLLLSYEARVALWKRYQPSFESEILDLIEMSTIQRPFISRIELKDAISSKELPRASVENPELFEVAMSLLSSFVVRSGGSTQVAKLISVFGEMCVEQCKDGNQQSLSNLTDLFPCFCGSIVPKLALNPQGVTDEAYALSSLQSISMELEEIRQRLSNSESFLMWKTLWCFSSWEIYALHLSLVNSREEVLESCINILCWFHVPPLTDSHISVKAALKEILPPLRLLKSKSRLQFADLQYVLFTSPVLHAPESTILLGRLLMVFLCDAIGGHLVFSHVVQMASKENLFLTPGFSATKRLSFVLDCFENSSLVKNSRSARPAEQTEKTRESLGKEIVEMLHDVKKELSWNNLPITGGKVTSPAESAKVDEKDNASKDLFCRTETLIANLQP</sequence>
<evidence type="ECO:0000313" key="1">
    <source>
        <dbReference type="EMBL" id="CAH3030382.1"/>
    </source>
</evidence>
<dbReference type="Pfam" id="PF02106">
    <property type="entry name" value="Fanconi_C"/>
    <property type="match status" value="1"/>
</dbReference>
<name>A0ABN8MQG6_9CNID</name>
<gene>
    <name evidence="1" type="ORF">PEVE_00037900</name>
</gene>
<organism evidence="1 2">
    <name type="scientific">Porites evermanni</name>
    <dbReference type="NCBI Taxonomy" id="104178"/>
    <lineage>
        <taxon>Eukaryota</taxon>
        <taxon>Metazoa</taxon>
        <taxon>Cnidaria</taxon>
        <taxon>Anthozoa</taxon>
        <taxon>Hexacorallia</taxon>
        <taxon>Scleractinia</taxon>
        <taxon>Fungiina</taxon>
        <taxon>Poritidae</taxon>
        <taxon>Porites</taxon>
    </lineage>
</organism>
<dbReference type="InterPro" id="IPR000686">
    <property type="entry name" value="FANCC"/>
</dbReference>
<dbReference type="PANTHER" id="PTHR16798">
    <property type="entry name" value="FANCONI ANEMIA GROUP C PROTEIN FANCC"/>
    <property type="match status" value="1"/>
</dbReference>
<dbReference type="EMBL" id="CALNXI010000630">
    <property type="protein sequence ID" value="CAH3030382.1"/>
    <property type="molecule type" value="Genomic_DNA"/>
</dbReference>
<reference evidence="1 2" key="1">
    <citation type="submission" date="2022-05" db="EMBL/GenBank/DDBJ databases">
        <authorList>
            <consortium name="Genoscope - CEA"/>
            <person name="William W."/>
        </authorList>
    </citation>
    <scope>NUCLEOTIDE SEQUENCE [LARGE SCALE GENOMIC DNA]</scope>
</reference>
<dbReference type="PANTHER" id="PTHR16798:SF0">
    <property type="entry name" value="FANCONI ANEMIA GROUP C PROTEIN"/>
    <property type="match status" value="1"/>
</dbReference>
<protein>
    <submittedName>
        <fullName evidence="1">Uncharacterized protein</fullName>
    </submittedName>
</protein>
<accession>A0ABN8MQG6</accession>
<evidence type="ECO:0000313" key="2">
    <source>
        <dbReference type="Proteomes" id="UP001159427"/>
    </source>
</evidence>
<comment type="caution">
    <text evidence="1">The sequence shown here is derived from an EMBL/GenBank/DDBJ whole genome shotgun (WGS) entry which is preliminary data.</text>
</comment>